<evidence type="ECO:0000256" key="6">
    <source>
        <dbReference type="ARBA" id="ARBA00022695"/>
    </source>
</evidence>
<comment type="cofactor">
    <cofactor evidence="2">
        <name>Zn(2+)</name>
        <dbReference type="ChEBI" id="CHEBI:29105"/>
    </cofactor>
</comment>
<feature type="compositionally biased region" description="Basic and acidic residues" evidence="13">
    <location>
        <begin position="270"/>
        <end position="282"/>
    </location>
</feature>
<dbReference type="PROSITE" id="PS00117">
    <property type="entry name" value="GAL_P_UDP_TRANSF_I"/>
    <property type="match status" value="1"/>
</dbReference>
<evidence type="ECO:0000256" key="8">
    <source>
        <dbReference type="ARBA" id="ARBA00022833"/>
    </source>
</evidence>
<comment type="pathway">
    <text evidence="3 12">Carbohydrate metabolism; galactose metabolism.</text>
</comment>
<dbReference type="InterPro" id="IPR005849">
    <property type="entry name" value="GalP_Utransf_N"/>
</dbReference>
<dbReference type="GO" id="GO:0008270">
    <property type="term" value="F:zinc ion binding"/>
    <property type="evidence" value="ECO:0007669"/>
    <property type="project" value="InterPro"/>
</dbReference>
<keyword evidence="10 12" id="KW-0119">Carbohydrate metabolism</keyword>
<evidence type="ECO:0000256" key="12">
    <source>
        <dbReference type="RuleBase" id="RU000506"/>
    </source>
</evidence>
<feature type="region of interest" description="Disordered" evidence="13">
    <location>
        <begin position="245"/>
        <end position="291"/>
    </location>
</feature>
<dbReference type="GO" id="GO:0005737">
    <property type="term" value="C:cytoplasm"/>
    <property type="evidence" value="ECO:0007669"/>
    <property type="project" value="TreeGrafter"/>
</dbReference>
<dbReference type="PANTHER" id="PTHR11943">
    <property type="entry name" value="GALACTOSE-1-PHOSPHATE URIDYLYLTRANSFERASE"/>
    <property type="match status" value="1"/>
</dbReference>
<dbReference type="Pfam" id="PF02744">
    <property type="entry name" value="GalP_UDP_tr_C"/>
    <property type="match status" value="1"/>
</dbReference>
<dbReference type="InterPro" id="IPR001937">
    <property type="entry name" value="GalP_UDPtransf1"/>
</dbReference>
<feature type="domain" description="Galactose-1-phosphate uridyl transferase N-terminal" evidence="14">
    <location>
        <begin position="1"/>
        <end position="68"/>
    </location>
</feature>
<dbReference type="SUPFAM" id="SSF54197">
    <property type="entry name" value="HIT-like"/>
    <property type="match status" value="2"/>
</dbReference>
<evidence type="ECO:0000256" key="1">
    <source>
        <dbReference type="ARBA" id="ARBA00001107"/>
    </source>
</evidence>
<dbReference type="GO" id="GO:0033499">
    <property type="term" value="P:galactose catabolic process via UDP-galactose, Leloir pathway"/>
    <property type="evidence" value="ECO:0007669"/>
    <property type="project" value="TreeGrafter"/>
</dbReference>
<dbReference type="InterPro" id="IPR019779">
    <property type="entry name" value="GalP_UDPtransf1_His-AS"/>
</dbReference>
<keyword evidence="8" id="KW-0862">Zinc</keyword>
<comment type="catalytic activity">
    <reaction evidence="1 12">
        <text>alpha-D-galactose 1-phosphate + UDP-alpha-D-glucose = alpha-D-glucose 1-phosphate + UDP-alpha-D-galactose</text>
        <dbReference type="Rhea" id="RHEA:13989"/>
        <dbReference type="ChEBI" id="CHEBI:58336"/>
        <dbReference type="ChEBI" id="CHEBI:58601"/>
        <dbReference type="ChEBI" id="CHEBI:58885"/>
        <dbReference type="ChEBI" id="CHEBI:66914"/>
        <dbReference type="EC" id="2.7.7.12"/>
    </reaction>
</comment>
<evidence type="ECO:0000256" key="2">
    <source>
        <dbReference type="ARBA" id="ARBA00001947"/>
    </source>
</evidence>
<keyword evidence="6 12" id="KW-0548">Nucleotidyltransferase</keyword>
<proteinExistence type="inferred from homology"/>
<evidence type="ECO:0000259" key="14">
    <source>
        <dbReference type="Pfam" id="PF01087"/>
    </source>
</evidence>
<dbReference type="PANTHER" id="PTHR11943:SF1">
    <property type="entry name" value="GALACTOSE-1-PHOSPHATE URIDYLYLTRANSFERASE"/>
    <property type="match status" value="1"/>
</dbReference>
<gene>
    <name evidence="16" type="ORF">NEZAVI_LOCUS8523</name>
</gene>
<evidence type="ECO:0000259" key="15">
    <source>
        <dbReference type="Pfam" id="PF02744"/>
    </source>
</evidence>
<dbReference type="NCBIfam" id="TIGR00209">
    <property type="entry name" value="galT_1"/>
    <property type="match status" value="1"/>
</dbReference>
<name>A0A9P0HBK4_NEZVI</name>
<keyword evidence="9 12" id="KW-0299">Galactose metabolism</keyword>
<keyword evidence="5 12" id="KW-0808">Transferase</keyword>
<feature type="domain" description="Galactose-1-phosphate uridyl transferase C-terminal" evidence="15">
    <location>
        <begin position="78"/>
        <end position="239"/>
    </location>
</feature>
<evidence type="ECO:0000256" key="9">
    <source>
        <dbReference type="ARBA" id="ARBA00023144"/>
    </source>
</evidence>
<dbReference type="OrthoDB" id="418412at2759"/>
<dbReference type="GO" id="GO:0008108">
    <property type="term" value="F:UDP-glucose:hexose-1-phosphate uridylyltransferase activity"/>
    <property type="evidence" value="ECO:0007669"/>
    <property type="project" value="UniProtKB-EC"/>
</dbReference>
<feature type="active site" description="Tele-UMP-histidine intermediate" evidence="11">
    <location>
        <position position="58"/>
    </location>
</feature>
<dbReference type="Pfam" id="PF01087">
    <property type="entry name" value="GalP_UDP_transf"/>
    <property type="match status" value="1"/>
</dbReference>
<evidence type="ECO:0000256" key="13">
    <source>
        <dbReference type="SAM" id="MobiDB-lite"/>
    </source>
</evidence>
<evidence type="ECO:0000256" key="11">
    <source>
        <dbReference type="PIRSR" id="PIRSR000808-1"/>
    </source>
</evidence>
<organism evidence="16 17">
    <name type="scientific">Nezara viridula</name>
    <name type="common">Southern green stink bug</name>
    <name type="synonym">Cimex viridulus</name>
    <dbReference type="NCBI Taxonomy" id="85310"/>
    <lineage>
        <taxon>Eukaryota</taxon>
        <taxon>Metazoa</taxon>
        <taxon>Ecdysozoa</taxon>
        <taxon>Arthropoda</taxon>
        <taxon>Hexapoda</taxon>
        <taxon>Insecta</taxon>
        <taxon>Pterygota</taxon>
        <taxon>Neoptera</taxon>
        <taxon>Paraneoptera</taxon>
        <taxon>Hemiptera</taxon>
        <taxon>Heteroptera</taxon>
        <taxon>Panheteroptera</taxon>
        <taxon>Pentatomomorpha</taxon>
        <taxon>Pentatomoidea</taxon>
        <taxon>Pentatomidae</taxon>
        <taxon>Pentatominae</taxon>
        <taxon>Nezara</taxon>
    </lineage>
</organism>
<dbReference type="EMBL" id="OV725080">
    <property type="protein sequence ID" value="CAH1398973.1"/>
    <property type="molecule type" value="Genomic_DNA"/>
</dbReference>
<dbReference type="InterPro" id="IPR005850">
    <property type="entry name" value="GalP_Utransf_C"/>
</dbReference>
<evidence type="ECO:0000313" key="17">
    <source>
        <dbReference type="Proteomes" id="UP001152798"/>
    </source>
</evidence>
<evidence type="ECO:0000256" key="10">
    <source>
        <dbReference type="ARBA" id="ARBA00023277"/>
    </source>
</evidence>
<dbReference type="Proteomes" id="UP001152798">
    <property type="component" value="Chromosome 4"/>
</dbReference>
<evidence type="ECO:0000313" key="16">
    <source>
        <dbReference type="EMBL" id="CAH1398973.1"/>
    </source>
</evidence>
<dbReference type="PIRSF" id="PIRSF000808">
    <property type="entry name" value="GalT"/>
    <property type="match status" value="1"/>
</dbReference>
<evidence type="ECO:0000256" key="7">
    <source>
        <dbReference type="ARBA" id="ARBA00022723"/>
    </source>
</evidence>
<evidence type="ECO:0000256" key="3">
    <source>
        <dbReference type="ARBA" id="ARBA00004947"/>
    </source>
</evidence>
<dbReference type="FunFam" id="3.30.428.10:FF:000001">
    <property type="entry name" value="Galactose-1-phosphate uridylyltransferase"/>
    <property type="match status" value="1"/>
</dbReference>
<keyword evidence="17" id="KW-1185">Reference proteome</keyword>
<dbReference type="EC" id="2.7.7.12" evidence="12"/>
<accession>A0A9P0HBK4</accession>
<evidence type="ECO:0000256" key="5">
    <source>
        <dbReference type="ARBA" id="ARBA00022679"/>
    </source>
</evidence>
<protein>
    <recommendedName>
        <fullName evidence="12">Galactose-1-phosphate uridylyltransferase</fullName>
        <ecNumber evidence="12">2.7.7.12</ecNumber>
    </recommendedName>
</protein>
<evidence type="ECO:0000256" key="4">
    <source>
        <dbReference type="ARBA" id="ARBA00010951"/>
    </source>
</evidence>
<dbReference type="InterPro" id="IPR036265">
    <property type="entry name" value="HIT-like_sf"/>
</dbReference>
<comment type="similarity">
    <text evidence="4 12">Belongs to the galactose-1-phosphate uridylyltransferase type 1 family.</text>
</comment>
<sequence>MCFNPKSNVTVGTMELSSLVDVVGRWIQELVRLGEKYLWVQIFENRGAMMGCSNPHPHCQIWATSFFPNEPRIKDLYQKEYYAKYKRPLLMDYVRKELDLKERIVFQNDSWVVLVPFWAVWPYETMILPLTHVRRMYDLNETQIRDLADAMKRLSTRYDNMFKVTFPYSMGWHGAPTGEFRNTPMDHWVFHGIYYPPLVRSATVKKFMVGYEMLAQSQRDITPEKAAEVLRNLSESHFYLELKMQKEKVSSKKKRGGASDRSAKSNIGDKGQKASDKGETKSKTQIPKTSK</sequence>
<reference evidence="16" key="1">
    <citation type="submission" date="2022-01" db="EMBL/GenBank/DDBJ databases">
        <authorList>
            <person name="King R."/>
        </authorList>
    </citation>
    <scope>NUCLEOTIDE SEQUENCE</scope>
</reference>
<dbReference type="AlphaFoldDB" id="A0A9P0HBK4"/>
<dbReference type="Gene3D" id="3.30.428.10">
    <property type="entry name" value="HIT-like"/>
    <property type="match status" value="2"/>
</dbReference>
<keyword evidence="7 12" id="KW-0479">Metal-binding</keyword>